<name>A0A194X477_MOLSC</name>
<dbReference type="KEGG" id="psco:LY89DRAFT_783722"/>
<keyword evidence="1" id="KW-0175">Coiled coil</keyword>
<feature type="compositionally biased region" description="Polar residues" evidence="2">
    <location>
        <begin position="112"/>
        <end position="126"/>
    </location>
</feature>
<proteinExistence type="predicted"/>
<dbReference type="AlphaFoldDB" id="A0A194X477"/>
<dbReference type="Proteomes" id="UP000070700">
    <property type="component" value="Unassembled WGS sequence"/>
</dbReference>
<evidence type="ECO:0000256" key="2">
    <source>
        <dbReference type="SAM" id="MobiDB-lite"/>
    </source>
</evidence>
<dbReference type="RefSeq" id="XP_018068977.1">
    <property type="nucleotide sequence ID" value="XM_018222714.1"/>
</dbReference>
<dbReference type="InParanoid" id="A0A194X477"/>
<dbReference type="GeneID" id="28832440"/>
<organism evidence="3 4">
    <name type="scientific">Mollisia scopiformis</name>
    <name type="common">Conifer needle endophyte fungus</name>
    <name type="synonym">Phialocephala scopiformis</name>
    <dbReference type="NCBI Taxonomy" id="149040"/>
    <lineage>
        <taxon>Eukaryota</taxon>
        <taxon>Fungi</taxon>
        <taxon>Dikarya</taxon>
        <taxon>Ascomycota</taxon>
        <taxon>Pezizomycotina</taxon>
        <taxon>Leotiomycetes</taxon>
        <taxon>Helotiales</taxon>
        <taxon>Mollisiaceae</taxon>
        <taxon>Mollisia</taxon>
    </lineage>
</organism>
<protein>
    <submittedName>
        <fullName evidence="3">Uncharacterized protein</fullName>
    </submittedName>
</protein>
<evidence type="ECO:0000313" key="4">
    <source>
        <dbReference type="Proteomes" id="UP000070700"/>
    </source>
</evidence>
<feature type="compositionally biased region" description="Basic and acidic residues" evidence="2">
    <location>
        <begin position="151"/>
        <end position="162"/>
    </location>
</feature>
<dbReference type="EMBL" id="KQ947419">
    <property type="protein sequence ID" value="KUJ14622.1"/>
    <property type="molecule type" value="Genomic_DNA"/>
</dbReference>
<gene>
    <name evidence="3" type="ORF">LY89DRAFT_783722</name>
</gene>
<feature type="coiled-coil region" evidence="1">
    <location>
        <begin position="525"/>
        <end position="618"/>
    </location>
</feature>
<dbReference type="STRING" id="149040.A0A194X477"/>
<sequence length="914" mass="104914">MATRRGGASERLDDMTSLMRWTKLDMGDLIAVSNRMGLHVNELNAVCHNTEMTPNELMAKCNQMGMTVRVMMTRSKQMGKSPLEFMALQTRKETGTGLKTTSTGMGGGPKTSEVTSTGNKNGSSEGTVEKSKWLSRITPSGIGTKVQKSQQPDDKKSNEQPQKRGKHPSRELLAALRKMILADAEPFRQERPDFCAELDRREQAGVDEKALVKLLLQQIGFEYNHSKNLQINVADLRTTVADLEKAKTELQVINYELLGDNSDLLERVDWRSSTQTRDEYEVKMENQKRAVKNAMHELRETKKELLKEVLDLKKAGKTVPAGSDVGERFGMDFSTFQDERRGGITEEDVEARINEMQVECQGRLDEMQRQHNDQLVNLRLEMKAKVQEEHEFEMSDLRSQYALNMDGLKGDLKRVEKIHRDTVAKAKREYEDQVNRLNTQIFTMKGGIDKAESDHNWSLQQMEQGHKAELIRVNHEHDVELQRRQDNYQSRVDKLEEGFAIALQQAEETLKLERGQWSQTKGDMEKRHRNELRDLKDEHREEVSRRGKEALAECARLNALMDEMERDQVAKLADKTAALDAEKAQLETRFAEKEASLKKKYQEMSTALEEKHAEEKAQLRRDRDAYSAALLERDRARDKVEYLQDVEIKDKFQGLKEDVENLARSEWMNDPGKEKTLKLLTPTPERLMRQVLQHSIWVVLHEHIFCSPFRVFGDEGMKYETDWIKECGGEDPAFNNGVYTWPTPEVDTERWRFVTVKECRSFLRKPASPLDPRAQLKRSFADKRDTIRNALREMLSEVVEVDKSHVQKLEKLAQKATNVWLEFSMQPFRLIIEVQGAKVESIESRIVQARMSSFDLVLVPRLKSFGNSKGQDLKAEATIGSYDGEIVRIGTSTSSKPPLSSQRGPLSRRPSVSR</sequence>
<feature type="region of interest" description="Disordered" evidence="2">
    <location>
        <begin position="889"/>
        <end position="914"/>
    </location>
</feature>
<evidence type="ECO:0000256" key="1">
    <source>
        <dbReference type="SAM" id="Coils"/>
    </source>
</evidence>
<feature type="region of interest" description="Disordered" evidence="2">
    <location>
        <begin position="92"/>
        <end position="169"/>
    </location>
</feature>
<reference evidence="3 4" key="1">
    <citation type="submission" date="2015-10" db="EMBL/GenBank/DDBJ databases">
        <title>Full genome of DAOMC 229536 Phialocephala scopiformis, a fungal endophyte of spruce producing the potent anti-insectan compound rugulosin.</title>
        <authorList>
            <consortium name="DOE Joint Genome Institute"/>
            <person name="Walker A.K."/>
            <person name="Frasz S.L."/>
            <person name="Seifert K.A."/>
            <person name="Miller J.D."/>
            <person name="Mondo S.J."/>
            <person name="Labutti K."/>
            <person name="Lipzen A."/>
            <person name="Dockter R."/>
            <person name="Kennedy M."/>
            <person name="Grigoriev I.V."/>
            <person name="Spatafora J.W."/>
        </authorList>
    </citation>
    <scope>NUCLEOTIDE SEQUENCE [LARGE SCALE GENOMIC DNA]</scope>
    <source>
        <strain evidence="3 4">CBS 120377</strain>
    </source>
</reference>
<evidence type="ECO:0000313" key="3">
    <source>
        <dbReference type="EMBL" id="KUJ14622.1"/>
    </source>
</evidence>
<feature type="compositionally biased region" description="Polar residues" evidence="2">
    <location>
        <begin position="890"/>
        <end position="914"/>
    </location>
</feature>
<dbReference type="OrthoDB" id="5430054at2759"/>
<feature type="coiled-coil region" evidence="1">
    <location>
        <begin position="277"/>
        <end position="315"/>
    </location>
</feature>
<accession>A0A194X477</accession>
<keyword evidence="4" id="KW-1185">Reference proteome</keyword>